<name>A0AAD6ZPF5_9AGAR</name>
<keyword evidence="1" id="KW-0732">Signal</keyword>
<accession>A0AAD6ZPF5</accession>
<dbReference type="Proteomes" id="UP001218218">
    <property type="component" value="Unassembled WGS sequence"/>
</dbReference>
<feature type="chain" id="PRO_5042000922" evidence="1">
    <location>
        <begin position="17"/>
        <end position="175"/>
    </location>
</feature>
<comment type="caution">
    <text evidence="2">The sequence shown here is derived from an EMBL/GenBank/DDBJ whole genome shotgun (WGS) entry which is preliminary data.</text>
</comment>
<dbReference type="AlphaFoldDB" id="A0AAD6ZPF5"/>
<dbReference type="EMBL" id="JARIHO010000034">
    <property type="protein sequence ID" value="KAJ7333406.1"/>
    <property type="molecule type" value="Genomic_DNA"/>
</dbReference>
<organism evidence="2 3">
    <name type="scientific">Mycena albidolilacea</name>
    <dbReference type="NCBI Taxonomy" id="1033008"/>
    <lineage>
        <taxon>Eukaryota</taxon>
        <taxon>Fungi</taxon>
        <taxon>Dikarya</taxon>
        <taxon>Basidiomycota</taxon>
        <taxon>Agaricomycotina</taxon>
        <taxon>Agaricomycetes</taxon>
        <taxon>Agaricomycetidae</taxon>
        <taxon>Agaricales</taxon>
        <taxon>Marasmiineae</taxon>
        <taxon>Mycenaceae</taxon>
        <taxon>Mycena</taxon>
    </lineage>
</organism>
<evidence type="ECO:0000256" key="1">
    <source>
        <dbReference type="SAM" id="SignalP"/>
    </source>
</evidence>
<reference evidence="2" key="1">
    <citation type="submission" date="2023-03" db="EMBL/GenBank/DDBJ databases">
        <title>Massive genome expansion in bonnet fungi (Mycena s.s.) driven by repeated elements and novel gene families across ecological guilds.</title>
        <authorList>
            <consortium name="Lawrence Berkeley National Laboratory"/>
            <person name="Harder C.B."/>
            <person name="Miyauchi S."/>
            <person name="Viragh M."/>
            <person name="Kuo A."/>
            <person name="Thoen E."/>
            <person name="Andreopoulos B."/>
            <person name="Lu D."/>
            <person name="Skrede I."/>
            <person name="Drula E."/>
            <person name="Henrissat B."/>
            <person name="Morin E."/>
            <person name="Kohler A."/>
            <person name="Barry K."/>
            <person name="LaButti K."/>
            <person name="Morin E."/>
            <person name="Salamov A."/>
            <person name="Lipzen A."/>
            <person name="Mereny Z."/>
            <person name="Hegedus B."/>
            <person name="Baldrian P."/>
            <person name="Stursova M."/>
            <person name="Weitz H."/>
            <person name="Taylor A."/>
            <person name="Grigoriev I.V."/>
            <person name="Nagy L.G."/>
            <person name="Martin F."/>
            <person name="Kauserud H."/>
        </authorList>
    </citation>
    <scope>NUCLEOTIDE SEQUENCE</scope>
    <source>
        <strain evidence="2">CBHHK002</strain>
    </source>
</reference>
<protein>
    <submittedName>
        <fullName evidence="2">Uncharacterized protein</fullName>
    </submittedName>
</protein>
<keyword evidence="3" id="KW-1185">Reference proteome</keyword>
<evidence type="ECO:0000313" key="2">
    <source>
        <dbReference type="EMBL" id="KAJ7333406.1"/>
    </source>
</evidence>
<proteinExistence type="predicted"/>
<gene>
    <name evidence="2" type="ORF">DFH08DRAFT_814521</name>
</gene>
<feature type="signal peptide" evidence="1">
    <location>
        <begin position="1"/>
        <end position="16"/>
    </location>
</feature>
<sequence>MLMLLDSSVLVSVVSADLGDPTFGFPSPKCHRLQWFKPRSGLQPLLYSVYSPVSALVPNVFWIPWCRLPESAALESEAGFQPAGNGNQGAVTNRLQNEVASGKSVQETNSQRGLVGCGKSRRLIIQGKQNLYGTGRTTGRPSRDTGRCWVVFGAYLLDLELKTTSNEQLQEDPVD</sequence>
<evidence type="ECO:0000313" key="3">
    <source>
        <dbReference type="Proteomes" id="UP001218218"/>
    </source>
</evidence>